<dbReference type="SUPFAM" id="SSF141868">
    <property type="entry name" value="EAL domain-like"/>
    <property type="match status" value="1"/>
</dbReference>
<dbReference type="CDD" id="cd01948">
    <property type="entry name" value="EAL"/>
    <property type="match status" value="1"/>
</dbReference>
<sequence>MEFAIQSACKVNGRQMETDGSTDRRQRRVIVAYQAMTLAIAFFATLWSVIFALHGHKLMALAELFPAVVAILCFALVTAGKLDLFLLIAQISFLVFILGFCLLFDVPDPHYPRVSHLFLPVLAMMGYINHLRRPTFAQASVIAASLATFVFLHASNSVSPFADPIPQELRAVGVWVNPALAAILFTAAIYALQRRLSAPRGLARELLGAMRRGELSLAYQPQVDRDGRVTGAEALLRWQHPTRGAVSPAEFVPLAEEMGIMPVLGAWVLDEAGRTLARWQADPALARLTLSVNVSASQFNESDFTATIRQLLATHAIAPARLRLELTESVLLSGLEPVAEKMEILKRDGVAVSLDDFGTGYSSLAYLRRLPVNELKIDRSFVAGLADSDRATALVRSIVSIARDLDLQVVAEGVETPAQHAILREIGCHLFQGWLFGRPVARDDFELMLRGKQPAAAAMPQRLQVRRAGAL</sequence>
<keyword evidence="4" id="KW-1185">Reference proteome</keyword>
<evidence type="ECO:0000259" key="2">
    <source>
        <dbReference type="PROSITE" id="PS50883"/>
    </source>
</evidence>
<accession>A0ABX5NU97</accession>
<dbReference type="Gene3D" id="3.20.20.450">
    <property type="entry name" value="EAL domain"/>
    <property type="match status" value="1"/>
</dbReference>
<keyword evidence="1" id="KW-0472">Membrane</keyword>
<evidence type="ECO:0000256" key="1">
    <source>
        <dbReference type="SAM" id="Phobius"/>
    </source>
</evidence>
<comment type="caution">
    <text evidence="3">The sequence shown here is derived from an EMBL/GenBank/DDBJ whole genome shotgun (WGS) entry which is preliminary data.</text>
</comment>
<keyword evidence="1" id="KW-1133">Transmembrane helix</keyword>
<evidence type="ECO:0000313" key="3">
    <source>
        <dbReference type="EMBL" id="PYB75584.1"/>
    </source>
</evidence>
<keyword evidence="1" id="KW-0812">Transmembrane</keyword>
<proteinExistence type="predicted"/>
<feature type="transmembrane region" description="Helical" evidence="1">
    <location>
        <begin position="30"/>
        <end position="52"/>
    </location>
</feature>
<dbReference type="Pfam" id="PF00563">
    <property type="entry name" value="EAL"/>
    <property type="match status" value="1"/>
</dbReference>
<reference evidence="3 4" key="1">
    <citation type="submission" date="2018-06" db="EMBL/GenBank/DDBJ databases">
        <title>Rhizobium wuzhouense sp. nov., isolated from roots of Oryza officinalis.</title>
        <authorList>
            <person name="Yuan T."/>
        </authorList>
    </citation>
    <scope>NUCLEOTIDE SEQUENCE [LARGE SCALE GENOMIC DNA]</scope>
    <source>
        <strain evidence="3 4">W44</strain>
    </source>
</reference>
<feature type="transmembrane region" description="Helical" evidence="1">
    <location>
        <begin position="84"/>
        <end position="104"/>
    </location>
</feature>
<dbReference type="SMART" id="SM00052">
    <property type="entry name" value="EAL"/>
    <property type="match status" value="1"/>
</dbReference>
<dbReference type="PANTHER" id="PTHR33121:SF70">
    <property type="entry name" value="SIGNALING PROTEIN YKOW"/>
    <property type="match status" value="1"/>
</dbReference>
<organism evidence="3 4">
    <name type="scientific">Rhizobium wuzhouense</name>
    <dbReference type="NCBI Taxonomy" id="1986026"/>
    <lineage>
        <taxon>Bacteria</taxon>
        <taxon>Pseudomonadati</taxon>
        <taxon>Pseudomonadota</taxon>
        <taxon>Alphaproteobacteria</taxon>
        <taxon>Hyphomicrobiales</taxon>
        <taxon>Rhizobiaceae</taxon>
        <taxon>Rhizobium/Agrobacterium group</taxon>
        <taxon>Rhizobium</taxon>
    </lineage>
</organism>
<name>A0ABX5NU97_9HYPH</name>
<dbReference type="EMBL" id="QJRY01000002">
    <property type="protein sequence ID" value="PYB75584.1"/>
    <property type="molecule type" value="Genomic_DNA"/>
</dbReference>
<dbReference type="InterPro" id="IPR001633">
    <property type="entry name" value="EAL_dom"/>
</dbReference>
<protein>
    <submittedName>
        <fullName evidence="3">EAL domain-containing protein</fullName>
    </submittedName>
</protein>
<dbReference type="Proteomes" id="UP000247536">
    <property type="component" value="Unassembled WGS sequence"/>
</dbReference>
<gene>
    <name evidence="3" type="ORF">DMY87_09195</name>
</gene>
<evidence type="ECO:0000313" key="4">
    <source>
        <dbReference type="Proteomes" id="UP000247536"/>
    </source>
</evidence>
<dbReference type="InterPro" id="IPR035919">
    <property type="entry name" value="EAL_sf"/>
</dbReference>
<dbReference type="PANTHER" id="PTHR33121">
    <property type="entry name" value="CYCLIC DI-GMP PHOSPHODIESTERASE PDEF"/>
    <property type="match status" value="1"/>
</dbReference>
<feature type="transmembrane region" description="Helical" evidence="1">
    <location>
        <begin position="58"/>
        <end position="77"/>
    </location>
</feature>
<feature type="transmembrane region" description="Helical" evidence="1">
    <location>
        <begin position="135"/>
        <end position="154"/>
    </location>
</feature>
<dbReference type="PROSITE" id="PS50883">
    <property type="entry name" value="EAL"/>
    <property type="match status" value="1"/>
</dbReference>
<dbReference type="InterPro" id="IPR050706">
    <property type="entry name" value="Cyclic-di-GMP_PDE-like"/>
</dbReference>
<feature type="domain" description="EAL" evidence="2">
    <location>
        <begin position="199"/>
        <end position="453"/>
    </location>
</feature>
<feature type="transmembrane region" description="Helical" evidence="1">
    <location>
        <begin position="174"/>
        <end position="192"/>
    </location>
</feature>